<evidence type="ECO:0000256" key="2">
    <source>
        <dbReference type="SAM" id="Phobius"/>
    </source>
</evidence>
<gene>
    <name evidence="3" type="ORF">DFH45_002716</name>
</gene>
<dbReference type="Proteomes" id="UP000821656">
    <property type="component" value="Unassembled WGS sequence"/>
</dbReference>
<reference evidence="3" key="1">
    <citation type="submission" date="2020-05" db="EMBL/GenBank/DDBJ databases">
        <title>Genomic insights into acetone-butanol-ethanol (ABE) fermentation by sequencing solventogenic clostridia strains.</title>
        <authorList>
            <person name="Brown S."/>
        </authorList>
    </citation>
    <scope>NUCLEOTIDE SEQUENCE</scope>
    <source>
        <strain evidence="3">DJ126</strain>
    </source>
</reference>
<dbReference type="RefSeq" id="WP_196774631.1">
    <property type="nucleotide sequence ID" value="NZ_CP016090.1"/>
</dbReference>
<keyword evidence="2" id="KW-1133">Transmembrane helix</keyword>
<proteinExistence type="predicted"/>
<dbReference type="AlphaFoldDB" id="A0A9Q5CPF3"/>
<protein>
    <submittedName>
        <fullName evidence="3">Uncharacterized protein</fullName>
    </submittedName>
</protein>
<keyword evidence="2" id="KW-0812">Transmembrane</keyword>
<feature type="region of interest" description="Disordered" evidence="1">
    <location>
        <begin position="1"/>
        <end position="44"/>
    </location>
</feature>
<dbReference type="EMBL" id="JABSXK010000001">
    <property type="protein sequence ID" value="NRV09753.1"/>
    <property type="molecule type" value="Genomic_DNA"/>
</dbReference>
<feature type="compositionally biased region" description="Basic and acidic residues" evidence="1">
    <location>
        <begin position="11"/>
        <end position="29"/>
    </location>
</feature>
<name>A0A9Q5CPF3_CLOBE</name>
<comment type="caution">
    <text evidence="3">The sequence shown here is derived from an EMBL/GenBank/DDBJ whole genome shotgun (WGS) entry which is preliminary data.</text>
</comment>
<organism evidence="3 4">
    <name type="scientific">Clostridium beijerinckii</name>
    <name type="common">Clostridium MP</name>
    <dbReference type="NCBI Taxonomy" id="1520"/>
    <lineage>
        <taxon>Bacteria</taxon>
        <taxon>Bacillati</taxon>
        <taxon>Bacillota</taxon>
        <taxon>Clostridia</taxon>
        <taxon>Eubacteriales</taxon>
        <taxon>Clostridiaceae</taxon>
        <taxon>Clostridium</taxon>
    </lineage>
</organism>
<evidence type="ECO:0000256" key="1">
    <source>
        <dbReference type="SAM" id="MobiDB-lite"/>
    </source>
</evidence>
<sequence>MHFKGSNVIKDGSDRETYAPFDDEPKAGTKPEPPAPPPEEKKPFDWGKLATNVLAGLAVVALVTVAVVAVAGTAAVASQAASDISRGEVSDMSTYMSVGAREAFIGAVSGAIFGPFGACEALAGKMVLGGLTNGFESVLRQTLEGKGIDFKTVLFDMGVGAATGGLFHGAGKLFEKASPFVKNAFNKVSSELSENARIAKIALNNMQKGPRSVVLGSNLGNVDEAIGRFTKEFKNVKNEIKSGADGVDKAKIVLGKEDLDLLRKEWNVPETDTIAVGKTNISGLEDVTFKGGSPEVRKEAGLPTLDDIAPNREFKAPYDYIKNPKLAQFTRHAEEGVLNEFNDAIRKAGINSEDVTGNLYIHQSNPRGVCNKCSKGLINIFPKEKCGIFYQASKKYPNLNIIVTSEVDDSVKVNGLTSFILKNGKIIK</sequence>
<evidence type="ECO:0000313" key="3">
    <source>
        <dbReference type="EMBL" id="NRV09753.1"/>
    </source>
</evidence>
<accession>A0A9Q5CPF3</accession>
<feature type="transmembrane region" description="Helical" evidence="2">
    <location>
        <begin position="53"/>
        <end position="77"/>
    </location>
</feature>
<evidence type="ECO:0000313" key="4">
    <source>
        <dbReference type="Proteomes" id="UP000821656"/>
    </source>
</evidence>
<keyword evidence="2" id="KW-0472">Membrane</keyword>